<dbReference type="KEGG" id="sfic:EIZ62_01935"/>
<accession>A0A6I6F3E1</accession>
<dbReference type="AlphaFoldDB" id="A0A6I6F3E1"/>
<evidence type="ECO:0000256" key="4">
    <source>
        <dbReference type="SAM" id="SignalP"/>
    </source>
</evidence>
<keyword evidence="2 3" id="KW-0802">TPR repeat</keyword>
<gene>
    <name evidence="5" type="ORF">EIZ62_01935</name>
</gene>
<dbReference type="PANTHER" id="PTHR44858">
    <property type="entry name" value="TETRATRICOPEPTIDE REPEAT PROTEIN 6"/>
    <property type="match status" value="1"/>
</dbReference>
<dbReference type="SUPFAM" id="SSF48452">
    <property type="entry name" value="TPR-like"/>
    <property type="match status" value="2"/>
</dbReference>
<feature type="chain" id="PRO_5026009327" evidence="4">
    <location>
        <begin position="39"/>
        <end position="459"/>
    </location>
</feature>
<dbReference type="PROSITE" id="PS50005">
    <property type="entry name" value="TPR"/>
    <property type="match status" value="1"/>
</dbReference>
<name>A0A6I6F3E1_9ACTN</name>
<dbReference type="RefSeq" id="WP_156690965.1">
    <property type="nucleotide sequence ID" value="NZ_CP034279.1"/>
</dbReference>
<dbReference type="Pfam" id="PF13432">
    <property type="entry name" value="TPR_16"/>
    <property type="match status" value="2"/>
</dbReference>
<dbReference type="Pfam" id="PF13181">
    <property type="entry name" value="TPR_8"/>
    <property type="match status" value="1"/>
</dbReference>
<dbReference type="InterPro" id="IPR011990">
    <property type="entry name" value="TPR-like_helical_dom_sf"/>
</dbReference>
<keyword evidence="1" id="KW-0677">Repeat</keyword>
<dbReference type="EMBL" id="CP034279">
    <property type="protein sequence ID" value="QGV77144.1"/>
    <property type="molecule type" value="Genomic_DNA"/>
</dbReference>
<evidence type="ECO:0000256" key="3">
    <source>
        <dbReference type="PROSITE-ProRule" id="PRU00339"/>
    </source>
</evidence>
<protein>
    <submittedName>
        <fullName evidence="5">Tetratricopeptide repeat protein</fullName>
    </submittedName>
</protein>
<dbReference type="PANTHER" id="PTHR44858:SF1">
    <property type="entry name" value="UDP-N-ACETYLGLUCOSAMINE--PEPTIDE N-ACETYLGLUCOSAMINYLTRANSFERASE SPINDLY-RELATED"/>
    <property type="match status" value="1"/>
</dbReference>
<evidence type="ECO:0000313" key="5">
    <source>
        <dbReference type="EMBL" id="QGV77144.1"/>
    </source>
</evidence>
<dbReference type="Proteomes" id="UP000422572">
    <property type="component" value="Chromosome"/>
</dbReference>
<organism evidence="5 6">
    <name type="scientific">Streptomyces ficellus</name>
    <dbReference type="NCBI Taxonomy" id="1977088"/>
    <lineage>
        <taxon>Bacteria</taxon>
        <taxon>Bacillati</taxon>
        <taxon>Actinomycetota</taxon>
        <taxon>Actinomycetes</taxon>
        <taxon>Kitasatosporales</taxon>
        <taxon>Streptomycetaceae</taxon>
        <taxon>Streptomyces</taxon>
    </lineage>
</organism>
<dbReference type="InterPro" id="IPR050498">
    <property type="entry name" value="Ycf3"/>
</dbReference>
<proteinExistence type="predicted"/>
<keyword evidence="6" id="KW-1185">Reference proteome</keyword>
<evidence type="ECO:0000256" key="2">
    <source>
        <dbReference type="ARBA" id="ARBA00022803"/>
    </source>
</evidence>
<feature type="signal peptide" evidence="4">
    <location>
        <begin position="1"/>
        <end position="38"/>
    </location>
</feature>
<evidence type="ECO:0000256" key="1">
    <source>
        <dbReference type="ARBA" id="ARBA00022737"/>
    </source>
</evidence>
<feature type="repeat" description="TPR" evidence="3">
    <location>
        <begin position="233"/>
        <end position="266"/>
    </location>
</feature>
<dbReference type="Gene3D" id="1.25.40.10">
    <property type="entry name" value="Tetratricopeptide repeat domain"/>
    <property type="match status" value="3"/>
</dbReference>
<dbReference type="InterPro" id="IPR019734">
    <property type="entry name" value="TPR_rpt"/>
</dbReference>
<evidence type="ECO:0000313" key="6">
    <source>
        <dbReference type="Proteomes" id="UP000422572"/>
    </source>
</evidence>
<dbReference type="OrthoDB" id="5477158at2"/>
<dbReference type="SMART" id="SM00028">
    <property type="entry name" value="TPR"/>
    <property type="match status" value="6"/>
</dbReference>
<reference evidence="5 6" key="1">
    <citation type="submission" date="2018-12" db="EMBL/GenBank/DDBJ databases">
        <title>Complete genome sequence of Streptomyces ficellus NRRL8067, the producer of ficellomycin, feldamycin and nojirimycin.</title>
        <authorList>
            <person name="Zhang H."/>
            <person name="Yue R."/>
            <person name="Liu Y."/>
            <person name="Li M."/>
            <person name="Mu H."/>
            <person name="Zhang J."/>
        </authorList>
    </citation>
    <scope>NUCLEOTIDE SEQUENCE [LARGE SCALE GENOMIC DNA]</scope>
    <source>
        <strain evidence="5 6">NRRL 8067</strain>
    </source>
</reference>
<sequence>MLVGKARSARWRGLPGRRRTAAVVAVALALTAGSVASGADGDTGPDRRPAAGALTAGVPLDRLAAGDLAQGINGLQQHLKDQPRDATGWATLGAAYVEQARTGGDPTRYPQAEEAFARSLKLRPAAGNDAALAGQAALAAARHDFAAALRRADEALKVNPYSERALATRVDAFVELGRYDEALSAVRLADRRRPGIPVFTRYAYVLELRGDVGGARKVLLRARGSASHAADAAYVSTYLGQLAFGQGDFRDALTHFGAALRADPTCVPAQEGRGRAYAALGDGVRAVRDLEAVVRRHPLPGQLAALGEQYEALGRRDRAAEQYALVRTWTRLARANGVATDLESALIEADHGDAAGALTAARAEWDRRRTVHTADALAWALHVNGKDKEAMVYAKRAAALSPGYRNASFLFHRGMIERALGDRAAARRDLTAALELNPAFSATGAREARAALTGLREES</sequence>
<keyword evidence="4" id="KW-0732">Signal</keyword>